<dbReference type="SUPFAM" id="SSF46689">
    <property type="entry name" value="Homeodomain-like"/>
    <property type="match status" value="2"/>
</dbReference>
<dbReference type="AlphaFoldDB" id="A0A4V2YEW3"/>
<proteinExistence type="predicted"/>
<keyword evidence="3" id="KW-0804">Transcription</keyword>
<dbReference type="InterPro" id="IPR018060">
    <property type="entry name" value="HTH_AraC"/>
</dbReference>
<dbReference type="Pfam" id="PF12833">
    <property type="entry name" value="HTH_18"/>
    <property type="match status" value="1"/>
</dbReference>
<evidence type="ECO:0000313" key="5">
    <source>
        <dbReference type="EMBL" id="TDD20877.1"/>
    </source>
</evidence>
<dbReference type="SMART" id="SM00342">
    <property type="entry name" value="HTH_ARAC"/>
    <property type="match status" value="1"/>
</dbReference>
<keyword evidence="1" id="KW-0805">Transcription regulation</keyword>
<dbReference type="EMBL" id="SMKR01000098">
    <property type="protein sequence ID" value="TDD20877.1"/>
    <property type="molecule type" value="Genomic_DNA"/>
</dbReference>
<feature type="non-terminal residue" evidence="5">
    <location>
        <position position="342"/>
    </location>
</feature>
<dbReference type="PANTHER" id="PTHR46796">
    <property type="entry name" value="HTH-TYPE TRANSCRIPTIONAL ACTIVATOR RHAS-RELATED"/>
    <property type="match status" value="1"/>
</dbReference>
<dbReference type="OrthoDB" id="241790at2"/>
<comment type="caution">
    <text evidence="5">The sequence shown here is derived from an EMBL/GenBank/DDBJ whole genome shotgun (WGS) entry which is preliminary data.</text>
</comment>
<dbReference type="Gene3D" id="1.10.10.60">
    <property type="entry name" value="Homeodomain-like"/>
    <property type="match status" value="2"/>
</dbReference>
<evidence type="ECO:0000256" key="3">
    <source>
        <dbReference type="ARBA" id="ARBA00023163"/>
    </source>
</evidence>
<keyword evidence="6" id="KW-1185">Reference proteome</keyword>
<evidence type="ECO:0000313" key="6">
    <source>
        <dbReference type="Proteomes" id="UP000295172"/>
    </source>
</evidence>
<dbReference type="PANTHER" id="PTHR46796:SF13">
    <property type="entry name" value="HTH-TYPE TRANSCRIPTIONAL ACTIVATOR RHAS"/>
    <property type="match status" value="1"/>
</dbReference>
<accession>A0A4V2YEW3</accession>
<evidence type="ECO:0000256" key="2">
    <source>
        <dbReference type="ARBA" id="ARBA00023125"/>
    </source>
</evidence>
<evidence type="ECO:0000259" key="4">
    <source>
        <dbReference type="PROSITE" id="PS01124"/>
    </source>
</evidence>
<reference evidence="5 6" key="1">
    <citation type="submission" date="2019-02" db="EMBL/GenBank/DDBJ databases">
        <title>Draft genome sequences of novel Actinobacteria.</title>
        <authorList>
            <person name="Sahin N."/>
            <person name="Ay H."/>
            <person name="Saygin H."/>
        </authorList>
    </citation>
    <scope>NUCLEOTIDE SEQUENCE [LARGE SCALE GENOMIC DNA]</scope>
    <source>
        <strain evidence="5 6">16K104</strain>
    </source>
</reference>
<dbReference type="InterPro" id="IPR032783">
    <property type="entry name" value="AraC_lig"/>
</dbReference>
<dbReference type="GO" id="GO:0003700">
    <property type="term" value="F:DNA-binding transcription factor activity"/>
    <property type="evidence" value="ECO:0007669"/>
    <property type="project" value="InterPro"/>
</dbReference>
<dbReference type="RefSeq" id="WP_132323059.1">
    <property type="nucleotide sequence ID" value="NZ_SMKR01000098.1"/>
</dbReference>
<feature type="domain" description="HTH araC/xylS-type" evidence="4">
    <location>
        <begin position="211"/>
        <end position="309"/>
    </location>
</feature>
<dbReference type="Pfam" id="PF12852">
    <property type="entry name" value="Cupin_6"/>
    <property type="match status" value="1"/>
</dbReference>
<dbReference type="InterPro" id="IPR018062">
    <property type="entry name" value="HTH_AraC-typ_CS"/>
</dbReference>
<keyword evidence="2" id="KW-0238">DNA-binding</keyword>
<dbReference type="Proteomes" id="UP000295172">
    <property type="component" value="Unassembled WGS sequence"/>
</dbReference>
<dbReference type="PROSITE" id="PS01124">
    <property type="entry name" value="HTH_ARAC_FAMILY_2"/>
    <property type="match status" value="1"/>
</dbReference>
<sequence>MDVLDDLLAGTRARGGVFNLTIMDPPWALEIRDEAALSLATLVRGSAWVRRDGIEPMRMEQGDVAVFTGTTPYVVGDAVDTEPQLRIHPGGVCEPLPGAPVDYSARLGVRTYGGRAEGEAMVVSGTYQLAGDVSQRLLAALPSVLVVPAADVAGSVMDIVLSEIQRDEPGQQSVLDRWLDLALITTLRAWFDRPESHAPGWYQAQADPVAGLALRLIHEQPAHPWSVTELADRVGVSRASLARRFTALVGEAPMTYLTGWRITLAADLLRSTRDTVETIARRVGYANAFALSVAFKRVRGTTPTVIDTPGENSVKHLFEPGGTYDAAGNREYLVGRAVVWSG</sequence>
<protein>
    <submittedName>
        <fullName evidence="5">AraC family transcriptional regulator</fullName>
    </submittedName>
</protein>
<dbReference type="InterPro" id="IPR009057">
    <property type="entry name" value="Homeodomain-like_sf"/>
</dbReference>
<name>A0A4V2YEW3_9ACTN</name>
<dbReference type="GO" id="GO:0043565">
    <property type="term" value="F:sequence-specific DNA binding"/>
    <property type="evidence" value="ECO:0007669"/>
    <property type="project" value="InterPro"/>
</dbReference>
<dbReference type="PROSITE" id="PS00041">
    <property type="entry name" value="HTH_ARAC_FAMILY_1"/>
    <property type="match status" value="1"/>
</dbReference>
<evidence type="ECO:0000256" key="1">
    <source>
        <dbReference type="ARBA" id="ARBA00023015"/>
    </source>
</evidence>
<organism evidence="5 6">
    <name type="scientific">Kribbella turkmenica</name>
    <dbReference type="NCBI Taxonomy" id="2530375"/>
    <lineage>
        <taxon>Bacteria</taxon>
        <taxon>Bacillati</taxon>
        <taxon>Actinomycetota</taxon>
        <taxon>Actinomycetes</taxon>
        <taxon>Propionibacteriales</taxon>
        <taxon>Kribbellaceae</taxon>
        <taxon>Kribbella</taxon>
    </lineage>
</organism>
<dbReference type="InterPro" id="IPR050204">
    <property type="entry name" value="AraC_XylS_family_regulators"/>
</dbReference>
<gene>
    <name evidence="5" type="ORF">E1218_21915</name>
</gene>